<feature type="transmembrane region" description="Helical" evidence="2">
    <location>
        <begin position="46"/>
        <end position="67"/>
    </location>
</feature>
<dbReference type="GO" id="GO:0019706">
    <property type="term" value="F:protein-cysteine S-palmitoyltransferase activity"/>
    <property type="evidence" value="ECO:0007669"/>
    <property type="project" value="TreeGrafter"/>
</dbReference>
<keyword evidence="2" id="KW-0472">Membrane</keyword>
<proteinExistence type="predicted"/>
<protein>
    <submittedName>
        <fullName evidence="3">DHHC-type zinc finger family protein isoform 2</fullName>
    </submittedName>
</protein>
<keyword evidence="2" id="KW-0812">Transmembrane</keyword>
<organism evidence="3 4">
    <name type="scientific">Hibiscus syriacus</name>
    <name type="common">Rose of Sharon</name>
    <dbReference type="NCBI Taxonomy" id="106335"/>
    <lineage>
        <taxon>Eukaryota</taxon>
        <taxon>Viridiplantae</taxon>
        <taxon>Streptophyta</taxon>
        <taxon>Embryophyta</taxon>
        <taxon>Tracheophyta</taxon>
        <taxon>Spermatophyta</taxon>
        <taxon>Magnoliopsida</taxon>
        <taxon>eudicotyledons</taxon>
        <taxon>Gunneridae</taxon>
        <taxon>Pentapetalae</taxon>
        <taxon>rosids</taxon>
        <taxon>malvids</taxon>
        <taxon>Malvales</taxon>
        <taxon>Malvaceae</taxon>
        <taxon>Malvoideae</taxon>
        <taxon>Hibiscus</taxon>
    </lineage>
</organism>
<keyword evidence="2" id="KW-1133">Transmembrane helix</keyword>
<feature type="compositionally biased region" description="Polar residues" evidence="1">
    <location>
        <begin position="337"/>
        <end position="354"/>
    </location>
</feature>
<dbReference type="GO" id="GO:0005794">
    <property type="term" value="C:Golgi apparatus"/>
    <property type="evidence" value="ECO:0007669"/>
    <property type="project" value="TreeGrafter"/>
</dbReference>
<evidence type="ECO:0000256" key="1">
    <source>
        <dbReference type="SAM" id="MobiDB-lite"/>
    </source>
</evidence>
<name>A0A6A2WGY1_HIBSY</name>
<gene>
    <name evidence="3" type="ORF">F3Y22_tig00116996pilonHSYRG00090</name>
</gene>
<feature type="transmembrane region" description="Helical" evidence="2">
    <location>
        <begin position="79"/>
        <end position="100"/>
    </location>
</feature>
<evidence type="ECO:0000256" key="2">
    <source>
        <dbReference type="SAM" id="Phobius"/>
    </source>
</evidence>
<dbReference type="EMBL" id="VEPZ02001761">
    <property type="protein sequence ID" value="KAE8657161.1"/>
    <property type="molecule type" value="Genomic_DNA"/>
</dbReference>
<dbReference type="PANTHER" id="PTHR22883:SF130">
    <property type="entry name" value="S-ACYLTRANSFERASE"/>
    <property type="match status" value="1"/>
</dbReference>
<dbReference type="GO" id="GO:0006612">
    <property type="term" value="P:protein targeting to membrane"/>
    <property type="evidence" value="ECO:0007669"/>
    <property type="project" value="TreeGrafter"/>
</dbReference>
<feature type="transmembrane region" description="Helical" evidence="2">
    <location>
        <begin position="195"/>
        <end position="216"/>
    </location>
</feature>
<dbReference type="InterPro" id="IPR039859">
    <property type="entry name" value="PFA4/ZDH16/20/ERF2-like"/>
</dbReference>
<feature type="region of interest" description="Disordered" evidence="1">
    <location>
        <begin position="332"/>
        <end position="354"/>
    </location>
</feature>
<reference evidence="3" key="1">
    <citation type="submission" date="2019-09" db="EMBL/GenBank/DDBJ databases">
        <title>Draft genome information of white flower Hibiscus syriacus.</title>
        <authorList>
            <person name="Kim Y.-M."/>
        </authorList>
    </citation>
    <scope>NUCLEOTIDE SEQUENCE [LARGE SCALE GENOMIC DNA]</scope>
    <source>
        <strain evidence="3">YM2019G1</strain>
    </source>
</reference>
<comment type="caution">
    <text evidence="3">The sequence shown here is derived from an EMBL/GenBank/DDBJ whole genome shotgun (WGS) entry which is preliminary data.</text>
</comment>
<feature type="region of interest" description="Disordered" evidence="1">
    <location>
        <begin position="109"/>
        <end position="132"/>
    </location>
</feature>
<dbReference type="AlphaFoldDB" id="A0A6A2WGY1"/>
<keyword evidence="4" id="KW-1185">Reference proteome</keyword>
<dbReference type="Proteomes" id="UP000436088">
    <property type="component" value="Unassembled WGS sequence"/>
</dbReference>
<dbReference type="PANTHER" id="PTHR22883">
    <property type="entry name" value="ZINC FINGER DHHC DOMAIN CONTAINING PROTEIN"/>
    <property type="match status" value="1"/>
</dbReference>
<dbReference type="GO" id="GO:0005783">
    <property type="term" value="C:endoplasmic reticulum"/>
    <property type="evidence" value="ECO:0007669"/>
    <property type="project" value="TreeGrafter"/>
</dbReference>
<evidence type="ECO:0000313" key="3">
    <source>
        <dbReference type="EMBL" id="KAE8657161.1"/>
    </source>
</evidence>
<sequence>MNGLQHPPSDLADEANHGDGFIRTYKAWKGSNVFVLGGRFIFGPDAISLFFIIFLIVGPVAVFCVFAARKLLDNFPHHLGISIMAVVVALTLSDIILLLLTSGRDPGIIPRNSQPPEPRGYEGMTEVQPGQTPPLQIPRTEDVVVNAELPILLHVYLLSNYSLFIRSRILLGLYPENHGRRGNNNLESDDQNSCLHGANIISVWFVGGLTVFHLYLISTNQSTYENFRYRYDCHENTYNKGIIKNFMEVFCTCIPPLKINLRAKFGKRHWEISGITKENSVDYMDKDSGLPDVSPDLSQILPSENTECRLNWGRKSERWEISPEILPLSRIGESKMNGLSNTESTNRNQQYETK</sequence>
<evidence type="ECO:0000313" key="4">
    <source>
        <dbReference type="Proteomes" id="UP000436088"/>
    </source>
</evidence>
<accession>A0A6A2WGY1</accession>